<keyword evidence="2" id="KW-0560">Oxidoreductase</keyword>
<dbReference type="SUPFAM" id="SSF51197">
    <property type="entry name" value="Clavaminate synthase-like"/>
    <property type="match status" value="1"/>
</dbReference>
<dbReference type="AlphaFoldDB" id="A0A502DXD1"/>
<dbReference type="RefSeq" id="WP_140837918.1">
    <property type="nucleotide sequence ID" value="NZ_RCZI01000001.1"/>
</dbReference>
<dbReference type="GO" id="GO:0005506">
    <property type="term" value="F:iron ion binding"/>
    <property type="evidence" value="ECO:0007669"/>
    <property type="project" value="UniProtKB-ARBA"/>
</dbReference>
<dbReference type="PANTHER" id="PTHR20883:SF48">
    <property type="entry name" value="ECTOINE DIOXYGENASE"/>
    <property type="match status" value="1"/>
</dbReference>
<dbReference type="GO" id="GO:0016706">
    <property type="term" value="F:2-oxoglutarate-dependent dioxygenase activity"/>
    <property type="evidence" value="ECO:0007669"/>
    <property type="project" value="UniProtKB-ARBA"/>
</dbReference>
<evidence type="ECO:0000256" key="1">
    <source>
        <dbReference type="ARBA" id="ARBA00001954"/>
    </source>
</evidence>
<dbReference type="EMBL" id="RCZI01000001">
    <property type="protein sequence ID" value="TPG30043.1"/>
    <property type="molecule type" value="Genomic_DNA"/>
</dbReference>
<name>A0A502DXD1_9BURK</name>
<organism evidence="2 3">
    <name type="scientific">Variovorax guangxiensis</name>
    <dbReference type="NCBI Taxonomy" id="1775474"/>
    <lineage>
        <taxon>Bacteria</taxon>
        <taxon>Pseudomonadati</taxon>
        <taxon>Pseudomonadota</taxon>
        <taxon>Betaproteobacteria</taxon>
        <taxon>Burkholderiales</taxon>
        <taxon>Comamonadaceae</taxon>
        <taxon>Variovorax</taxon>
    </lineage>
</organism>
<dbReference type="Gene3D" id="2.60.120.620">
    <property type="entry name" value="q2cbj1_9rhob like domain"/>
    <property type="match status" value="1"/>
</dbReference>
<keyword evidence="2" id="KW-0223">Dioxygenase</keyword>
<dbReference type="PANTHER" id="PTHR20883">
    <property type="entry name" value="PHYTANOYL-COA DIOXYGENASE DOMAIN CONTAINING 1"/>
    <property type="match status" value="1"/>
</dbReference>
<evidence type="ECO:0000313" key="2">
    <source>
        <dbReference type="EMBL" id="TPG30043.1"/>
    </source>
</evidence>
<accession>A0A502DXD1</accession>
<dbReference type="InterPro" id="IPR008775">
    <property type="entry name" value="Phytyl_CoA_dOase-like"/>
</dbReference>
<dbReference type="Proteomes" id="UP000319212">
    <property type="component" value="Unassembled WGS sequence"/>
</dbReference>
<dbReference type="Pfam" id="PF05721">
    <property type="entry name" value="PhyH"/>
    <property type="match status" value="1"/>
</dbReference>
<sequence>MIAPSTQEAVRSVALSADYASAGFQFPIRALSSEKAADYRRKLEASQQALGGKFQGLYTQKPHLLFTWLAELVREPAILDLAQQVVGPDILLWSTEFFIKASGDERFVPWHVDNTYWHIEPQIQVTIWIALSDVNPDNGPLRYIPGSHLANPLEVETQASEKNMLISGQVAKGVDESRAVDVLLRAGEVSVHDSRTLHASGTNTGWDSRVGVAARYLATSVRSLTERESASLVRGADIHNHFDHEPAPASDLDEAARAAHAKAADMRLRNMYGARHRDQPALKSIGAAGE</sequence>
<comment type="cofactor">
    <cofactor evidence="1">
        <name>Fe(2+)</name>
        <dbReference type="ChEBI" id="CHEBI:29033"/>
    </cofactor>
</comment>
<evidence type="ECO:0000313" key="3">
    <source>
        <dbReference type="Proteomes" id="UP000319212"/>
    </source>
</evidence>
<dbReference type="OrthoDB" id="9791262at2"/>
<reference evidence="2 3" key="1">
    <citation type="journal article" date="2019" name="Environ. Microbiol.">
        <title>Species interactions and distinct microbial communities in high Arctic permafrost affected cryosols are associated with the CH4 and CO2 gas fluxes.</title>
        <authorList>
            <person name="Altshuler I."/>
            <person name="Hamel J."/>
            <person name="Turney S."/>
            <person name="Magnuson E."/>
            <person name="Levesque R."/>
            <person name="Greer C."/>
            <person name="Whyte L.G."/>
        </authorList>
    </citation>
    <scope>NUCLEOTIDE SEQUENCE [LARGE SCALE GENOMIC DNA]</scope>
    <source>
        <strain evidence="2 3">S06.C</strain>
    </source>
</reference>
<comment type="caution">
    <text evidence="2">The sequence shown here is derived from an EMBL/GenBank/DDBJ whole genome shotgun (WGS) entry which is preliminary data.</text>
</comment>
<proteinExistence type="predicted"/>
<gene>
    <name evidence="2" type="ORF">EAH82_00600</name>
</gene>
<protein>
    <submittedName>
        <fullName evidence="2">Phytanoyl-CoA dioxygenase</fullName>
    </submittedName>
</protein>